<dbReference type="OrthoDB" id="4021778at2759"/>
<accession>A0A9P6W8U4</accession>
<protein>
    <submittedName>
        <fullName evidence="3">Uncharacterized protein</fullName>
    </submittedName>
</protein>
<feature type="transmembrane region" description="Helical" evidence="2">
    <location>
        <begin position="13"/>
        <end position="35"/>
    </location>
</feature>
<evidence type="ECO:0000313" key="4">
    <source>
        <dbReference type="Proteomes" id="UP000777482"/>
    </source>
</evidence>
<organism evidence="3 4">
    <name type="scientific">Rhodotorula mucilaginosa</name>
    <name type="common">Yeast</name>
    <name type="synonym">Rhodotorula rubra</name>
    <dbReference type="NCBI Taxonomy" id="5537"/>
    <lineage>
        <taxon>Eukaryota</taxon>
        <taxon>Fungi</taxon>
        <taxon>Dikarya</taxon>
        <taxon>Basidiomycota</taxon>
        <taxon>Pucciniomycotina</taxon>
        <taxon>Microbotryomycetes</taxon>
        <taxon>Sporidiobolales</taxon>
        <taxon>Sporidiobolaceae</taxon>
        <taxon>Rhodotorula</taxon>
    </lineage>
</organism>
<feature type="transmembrane region" description="Helical" evidence="2">
    <location>
        <begin position="178"/>
        <end position="202"/>
    </location>
</feature>
<gene>
    <name evidence="3" type="ORF">C6P46_005475</name>
</gene>
<feature type="transmembrane region" description="Helical" evidence="2">
    <location>
        <begin position="485"/>
        <end position="504"/>
    </location>
</feature>
<name>A0A9P6W8U4_RHOMI</name>
<comment type="caution">
    <text evidence="3">The sequence shown here is derived from an EMBL/GenBank/DDBJ whole genome shotgun (WGS) entry which is preliminary data.</text>
</comment>
<dbReference type="InterPro" id="IPR026749">
    <property type="entry name" value="Tmem135"/>
</dbReference>
<keyword evidence="2" id="KW-0472">Membrane</keyword>
<sequence>MSALTTQMMLSSMLGYIALGAAIAAFMPAVITNAVNRRSQTGPGFLAVWLLADIANLVGIILLGAAVTQVALAAWYFIIDGIMLVQLLFYGHDDLRRYGRPPRKASALARIHERGHLGQSLTRQFEEFSPWDDVKLLGFCVAGGIAAWGIYMTLGLYANPETFAIKIPEGFHPLSFDLLAELPFILGAVLPIIFDAAMLFAIQSWHRRWERSKTRAARDEEKEANQELDLLDEERRCVVALMKLEELEQTVTAKRDKLKHLDDSTEAKEKHELNVELEHLQRDILVNQTALQKLENKIRERFDAAIIMRCWFNKPHLLPSAYSNWILRLAGMDPNVLQLLRYAWEGRFVYGQKADADVLTVCENAATRAGLPLSAMDPSQIRRIDCSVVHHSIGGGTCEQNALKRWIWAFLDALAIYLPVHAIPPLLFNFRRVLSQPGMSAKRILQAACRSSAFLATFVASIYAAVCLVRTRLPQAIASIPQQPLDGGLAVQLGCLVCGLSVLIENKHRRKEMALYTAPRALYALLDETFPASLLSSPLGQQVGTWLERLVFSLSSGAVLTAAVHRPDLVSGVVRGVTSFAVGSWGKPDSR</sequence>
<feature type="coiled-coil region" evidence="1">
    <location>
        <begin position="214"/>
        <end position="297"/>
    </location>
</feature>
<dbReference type="EMBL" id="PUHQ01000006">
    <property type="protein sequence ID" value="KAG0666124.1"/>
    <property type="molecule type" value="Genomic_DNA"/>
</dbReference>
<keyword evidence="1" id="KW-0175">Coiled coil</keyword>
<dbReference type="PANTHER" id="PTHR12459">
    <property type="entry name" value="TRANSMEMBRANE PROTEIN 135-RELATED"/>
    <property type="match status" value="1"/>
</dbReference>
<proteinExistence type="predicted"/>
<keyword evidence="4" id="KW-1185">Reference proteome</keyword>
<evidence type="ECO:0000256" key="1">
    <source>
        <dbReference type="SAM" id="Coils"/>
    </source>
</evidence>
<keyword evidence="2" id="KW-0812">Transmembrane</keyword>
<evidence type="ECO:0000313" key="3">
    <source>
        <dbReference type="EMBL" id="KAG0666124.1"/>
    </source>
</evidence>
<feature type="transmembrane region" description="Helical" evidence="2">
    <location>
        <begin position="452"/>
        <end position="473"/>
    </location>
</feature>
<feature type="transmembrane region" description="Helical" evidence="2">
    <location>
        <begin position="136"/>
        <end position="158"/>
    </location>
</feature>
<keyword evidence="2" id="KW-1133">Transmembrane helix</keyword>
<evidence type="ECO:0000256" key="2">
    <source>
        <dbReference type="SAM" id="Phobius"/>
    </source>
</evidence>
<feature type="transmembrane region" description="Helical" evidence="2">
    <location>
        <begin position="73"/>
        <end position="91"/>
    </location>
</feature>
<reference evidence="3 4" key="1">
    <citation type="submission" date="2020-11" db="EMBL/GenBank/DDBJ databases">
        <title>Kefir isolates.</title>
        <authorList>
            <person name="Marcisauskas S."/>
            <person name="Kim Y."/>
            <person name="Blasche S."/>
        </authorList>
    </citation>
    <scope>NUCLEOTIDE SEQUENCE [LARGE SCALE GENOMIC DNA]</scope>
    <source>
        <strain evidence="3 4">KR</strain>
    </source>
</reference>
<dbReference type="PANTHER" id="PTHR12459:SF15">
    <property type="entry name" value="TRANSMEMBRANE PROTEIN 135"/>
    <property type="match status" value="1"/>
</dbReference>
<dbReference type="Proteomes" id="UP000777482">
    <property type="component" value="Unassembled WGS sequence"/>
</dbReference>
<feature type="transmembrane region" description="Helical" evidence="2">
    <location>
        <begin position="47"/>
        <end position="67"/>
    </location>
</feature>
<dbReference type="AlphaFoldDB" id="A0A9P6W8U4"/>